<dbReference type="OrthoDB" id="25503at2759"/>
<proteinExistence type="predicted"/>
<evidence type="ECO:0008006" key="4">
    <source>
        <dbReference type="Google" id="ProtNLM"/>
    </source>
</evidence>
<feature type="region of interest" description="Disordered" evidence="1">
    <location>
        <begin position="72"/>
        <end position="105"/>
    </location>
</feature>
<protein>
    <recommendedName>
        <fullName evidence="4">CTLH domain-containing protein</fullName>
    </recommendedName>
</protein>
<reference evidence="2 3" key="1">
    <citation type="submission" date="2018-11" db="EMBL/GenBank/DDBJ databases">
        <authorList>
            <consortium name="Pathogen Informatics"/>
        </authorList>
    </citation>
    <scope>NUCLEOTIDE SEQUENCE [LARGE SCALE GENOMIC DNA]</scope>
</reference>
<name>A0A3P7LH43_DIBLA</name>
<dbReference type="EMBL" id="UYRU01065081">
    <property type="protein sequence ID" value="VDN16225.1"/>
    <property type="molecule type" value="Genomic_DNA"/>
</dbReference>
<dbReference type="Proteomes" id="UP000281553">
    <property type="component" value="Unassembled WGS sequence"/>
</dbReference>
<feature type="non-terminal residue" evidence="2">
    <location>
        <position position="126"/>
    </location>
</feature>
<dbReference type="AlphaFoldDB" id="A0A3P7LH43"/>
<accession>A0A3P7LH43</accession>
<keyword evidence="3" id="KW-1185">Reference proteome</keyword>
<sequence length="126" mass="13725">MAVAGSSEQLPGLTSMLHRRRLRTLCRRCQYGRAAAALTKFYPQVVERYPELLVQLRCRQLVEMNHIAPMDVDSYPQSDGASKPDHLSPKSASVPLDVNGGGVGASDHSVLQNGCKNIEPAVVPEL</sequence>
<gene>
    <name evidence="2" type="ORF">DILT_LOCUS12056</name>
</gene>
<evidence type="ECO:0000256" key="1">
    <source>
        <dbReference type="SAM" id="MobiDB-lite"/>
    </source>
</evidence>
<evidence type="ECO:0000313" key="3">
    <source>
        <dbReference type="Proteomes" id="UP000281553"/>
    </source>
</evidence>
<evidence type="ECO:0000313" key="2">
    <source>
        <dbReference type="EMBL" id="VDN16225.1"/>
    </source>
</evidence>
<organism evidence="2 3">
    <name type="scientific">Dibothriocephalus latus</name>
    <name type="common">Fish tapeworm</name>
    <name type="synonym">Diphyllobothrium latum</name>
    <dbReference type="NCBI Taxonomy" id="60516"/>
    <lineage>
        <taxon>Eukaryota</taxon>
        <taxon>Metazoa</taxon>
        <taxon>Spiralia</taxon>
        <taxon>Lophotrochozoa</taxon>
        <taxon>Platyhelminthes</taxon>
        <taxon>Cestoda</taxon>
        <taxon>Eucestoda</taxon>
        <taxon>Diphyllobothriidea</taxon>
        <taxon>Diphyllobothriidae</taxon>
        <taxon>Dibothriocephalus</taxon>
    </lineage>
</organism>